<evidence type="ECO:0000256" key="1">
    <source>
        <dbReference type="ARBA" id="ARBA00006484"/>
    </source>
</evidence>
<keyword evidence="3" id="KW-1185">Reference proteome</keyword>
<evidence type="ECO:0000313" key="2">
    <source>
        <dbReference type="EMBL" id="KAL2867840.1"/>
    </source>
</evidence>
<dbReference type="Gene3D" id="3.40.50.720">
    <property type="entry name" value="NAD(P)-binding Rossmann-like Domain"/>
    <property type="match status" value="1"/>
</dbReference>
<dbReference type="CDD" id="cd05325">
    <property type="entry name" value="carb_red_sniffer_like_SDR_c"/>
    <property type="match status" value="1"/>
</dbReference>
<dbReference type="InterPro" id="IPR002347">
    <property type="entry name" value="SDR_fam"/>
</dbReference>
<protein>
    <submittedName>
        <fullName evidence="2">Uncharacterized protein</fullName>
    </submittedName>
</protein>
<dbReference type="Pfam" id="PF00106">
    <property type="entry name" value="adh_short"/>
    <property type="match status" value="1"/>
</dbReference>
<dbReference type="PRINTS" id="PR00081">
    <property type="entry name" value="GDHRDH"/>
</dbReference>
<comment type="caution">
    <text evidence="2">The sequence shown here is derived from an EMBL/GenBank/DDBJ whole genome shotgun (WGS) entry which is preliminary data.</text>
</comment>
<dbReference type="PANTHER" id="PTHR43544:SF26">
    <property type="entry name" value="SHORT CHAIN DEHYDROGENASE_REDUCTASE FAMILY OXIDOREDUCTASE (JCVI)"/>
    <property type="match status" value="1"/>
</dbReference>
<dbReference type="SUPFAM" id="SSF51735">
    <property type="entry name" value="NAD(P)-binding Rossmann-fold domains"/>
    <property type="match status" value="1"/>
</dbReference>
<proteinExistence type="inferred from homology"/>
<dbReference type="GeneID" id="98150519"/>
<reference evidence="2 3" key="1">
    <citation type="submission" date="2024-07" db="EMBL/GenBank/DDBJ databases">
        <title>Section-level genome sequencing and comparative genomics of Aspergillus sections Usti and Cavernicolus.</title>
        <authorList>
            <consortium name="Lawrence Berkeley National Laboratory"/>
            <person name="Nybo J.L."/>
            <person name="Vesth T.C."/>
            <person name="Theobald S."/>
            <person name="Frisvad J.C."/>
            <person name="Larsen T.O."/>
            <person name="Kjaerboelling I."/>
            <person name="Rothschild-Mancinelli K."/>
            <person name="Lyhne E.K."/>
            <person name="Kogle M.E."/>
            <person name="Barry K."/>
            <person name="Clum A."/>
            <person name="Na H."/>
            <person name="Ledsgaard L."/>
            <person name="Lin J."/>
            <person name="Lipzen A."/>
            <person name="Kuo A."/>
            <person name="Riley R."/>
            <person name="Mondo S."/>
            <person name="Labutti K."/>
            <person name="Haridas S."/>
            <person name="Pangalinan J."/>
            <person name="Salamov A.A."/>
            <person name="Simmons B.A."/>
            <person name="Magnuson J.K."/>
            <person name="Chen J."/>
            <person name="Drula E."/>
            <person name="Henrissat B."/>
            <person name="Wiebenga A."/>
            <person name="Lubbers R.J."/>
            <person name="Gomes A.C."/>
            <person name="Macurrencykelacurrency M.R."/>
            <person name="Stajich J."/>
            <person name="Grigoriev I.V."/>
            <person name="Mortensen U.H."/>
            <person name="De Vries R.P."/>
            <person name="Baker S.E."/>
            <person name="Andersen M.R."/>
        </authorList>
    </citation>
    <scope>NUCLEOTIDE SEQUENCE [LARGE SCALE GENOMIC DNA]</scope>
    <source>
        <strain evidence="2 3">CBS 449.75</strain>
    </source>
</reference>
<dbReference type="InterPro" id="IPR036291">
    <property type="entry name" value="NAD(P)-bd_dom_sf"/>
</dbReference>
<dbReference type="RefSeq" id="XP_070886819.1">
    <property type="nucleotide sequence ID" value="XM_071035447.1"/>
</dbReference>
<comment type="similarity">
    <text evidence="1">Belongs to the short-chain dehydrogenases/reductases (SDR) family.</text>
</comment>
<dbReference type="PANTHER" id="PTHR43544">
    <property type="entry name" value="SHORT-CHAIN DEHYDROGENASE/REDUCTASE"/>
    <property type="match status" value="1"/>
</dbReference>
<organism evidence="2 3">
    <name type="scientific">Aspergillus lucknowensis</name>
    <dbReference type="NCBI Taxonomy" id="176173"/>
    <lineage>
        <taxon>Eukaryota</taxon>
        <taxon>Fungi</taxon>
        <taxon>Dikarya</taxon>
        <taxon>Ascomycota</taxon>
        <taxon>Pezizomycotina</taxon>
        <taxon>Eurotiomycetes</taxon>
        <taxon>Eurotiomycetidae</taxon>
        <taxon>Eurotiales</taxon>
        <taxon>Aspergillaceae</taxon>
        <taxon>Aspergillus</taxon>
        <taxon>Aspergillus subgen. Nidulantes</taxon>
    </lineage>
</organism>
<gene>
    <name evidence="2" type="ORF">BJX67DRAFT_77916</name>
</gene>
<evidence type="ECO:0000313" key="3">
    <source>
        <dbReference type="Proteomes" id="UP001610432"/>
    </source>
</evidence>
<dbReference type="Proteomes" id="UP001610432">
    <property type="component" value="Unassembled WGS sequence"/>
</dbReference>
<name>A0ABR4LTJ7_9EURO</name>
<sequence length="257" mass="26980">MSPSPTSSVWVVTGASSGIGLGLVKALLARPSTTVIASVRGNDAAATLKAEAEGVMLGHHSSLHVVKLDFSPAISPETVREAFTSAVPSVRHIDVLINNAAFSTTMTPAATTTAEDLRACFEVNTIAPLLVFQGLWPLLQKSATNPKLITITSSVGSIGAQEAVPGGAYGPSKAATNWLTKALHHQHEADGLIAFALHPGWVQTRMGHLAARDWNYAAGPPETVDNSVKGILTVIDGATRPESSGKFLLYTGQEWPW</sequence>
<dbReference type="EMBL" id="JBFXLQ010000017">
    <property type="protein sequence ID" value="KAL2867840.1"/>
    <property type="molecule type" value="Genomic_DNA"/>
</dbReference>
<accession>A0ABR4LTJ7</accession>
<dbReference type="InterPro" id="IPR051468">
    <property type="entry name" value="Fungal_SecMetab_SDRs"/>
</dbReference>